<dbReference type="AlphaFoldDB" id="A0A133VFG4"/>
<comment type="caution">
    <text evidence="1">The sequence shown here is derived from an EMBL/GenBank/DDBJ whole genome shotgun (WGS) entry which is preliminary data.</text>
</comment>
<keyword evidence="2" id="KW-1185">Reference proteome</keyword>
<proteinExistence type="predicted"/>
<feature type="non-terminal residue" evidence="1">
    <location>
        <position position="248"/>
    </location>
</feature>
<protein>
    <submittedName>
        <fullName evidence="1">Uncharacterized protein</fullName>
    </submittedName>
</protein>
<name>A0A133VFG4_9EURY</name>
<accession>A0A133VFG4</accession>
<dbReference type="Proteomes" id="UP000070549">
    <property type="component" value="Unassembled WGS sequence"/>
</dbReference>
<reference evidence="1 2" key="1">
    <citation type="journal article" date="2016" name="Sci. Rep.">
        <title>Metabolic traits of an uncultured archaeal lineage -MSBL1- from brine pools of the Red Sea.</title>
        <authorList>
            <person name="Mwirichia R."/>
            <person name="Alam I."/>
            <person name="Rashid M."/>
            <person name="Vinu M."/>
            <person name="Ba-Alawi W."/>
            <person name="Anthony Kamau A."/>
            <person name="Kamanda Ngugi D."/>
            <person name="Goker M."/>
            <person name="Klenk H.P."/>
            <person name="Bajic V."/>
            <person name="Stingl U."/>
        </authorList>
    </citation>
    <scope>NUCLEOTIDE SEQUENCE [LARGE SCALE GENOMIC DNA]</scope>
    <source>
        <strain evidence="1">SCGC-AAA382A03</strain>
    </source>
</reference>
<evidence type="ECO:0000313" key="1">
    <source>
        <dbReference type="EMBL" id="KXB05170.1"/>
    </source>
</evidence>
<dbReference type="EMBL" id="LHYC01000032">
    <property type="protein sequence ID" value="KXB05170.1"/>
    <property type="molecule type" value="Genomic_DNA"/>
</dbReference>
<organism evidence="1 2">
    <name type="scientific">candidate division MSBL1 archaeon SCGC-AAA382A03</name>
    <dbReference type="NCBI Taxonomy" id="1698278"/>
    <lineage>
        <taxon>Archaea</taxon>
        <taxon>Methanobacteriati</taxon>
        <taxon>Methanobacteriota</taxon>
        <taxon>candidate division MSBL1</taxon>
    </lineage>
</organism>
<gene>
    <name evidence="1" type="ORF">AKJ49_01360</name>
</gene>
<evidence type="ECO:0000313" key="2">
    <source>
        <dbReference type="Proteomes" id="UP000070549"/>
    </source>
</evidence>
<sequence length="248" mass="29284">MVNGAVVSAVEEKLRDRLNRFPLVVWFDPTGQYLDIVDHLELSENFLKYDGSFLKIRHKIEEEDPEFKKSWAIYVPENKENSQWLREFWQIGTEMEIPAKSLLRELGFVIGRKHRKDLENEKLNTDIVNFPNEYLNRENYDSKRIVKAHIKNALGIDSFDFFLVTAEFLDDPDRVGKKLREKGKVIDFIKLLSERYGIATETEDLADFRSELIRSLFFGEFVFRSKLGLRRFEKILPAKDKRSNCAHF</sequence>